<dbReference type="Proteomes" id="UP000813463">
    <property type="component" value="Chromosome 4"/>
</dbReference>
<dbReference type="GO" id="GO:0003824">
    <property type="term" value="F:catalytic activity"/>
    <property type="evidence" value="ECO:0007669"/>
    <property type="project" value="InterPro"/>
</dbReference>
<dbReference type="GeneID" id="110783228"/>
<feature type="compositionally biased region" description="Polar residues" evidence="1">
    <location>
        <begin position="1"/>
        <end position="10"/>
    </location>
</feature>
<evidence type="ECO:0000259" key="2">
    <source>
        <dbReference type="Pfam" id="PF03372"/>
    </source>
</evidence>
<dbReference type="InterPro" id="IPR036691">
    <property type="entry name" value="Endo/exonu/phosph_ase_sf"/>
</dbReference>
<dbReference type="KEGG" id="soe:110783228"/>
<evidence type="ECO:0000256" key="1">
    <source>
        <dbReference type="SAM" id="MobiDB-lite"/>
    </source>
</evidence>
<reference evidence="3" key="1">
    <citation type="journal article" date="2021" name="Nat. Commun.">
        <title>Genomic analyses provide insights into spinach domestication and the genetic basis of agronomic traits.</title>
        <authorList>
            <person name="Cai X."/>
            <person name="Sun X."/>
            <person name="Xu C."/>
            <person name="Sun H."/>
            <person name="Wang X."/>
            <person name="Ge C."/>
            <person name="Zhang Z."/>
            <person name="Wang Q."/>
            <person name="Fei Z."/>
            <person name="Jiao C."/>
            <person name="Wang Q."/>
        </authorList>
    </citation>
    <scope>NUCLEOTIDE SEQUENCE [LARGE SCALE GENOMIC DNA]</scope>
    <source>
        <strain evidence="3">cv. Varoflay</strain>
    </source>
</reference>
<protein>
    <recommendedName>
        <fullName evidence="2">Endonuclease/exonuclease/phosphatase domain-containing protein</fullName>
    </recommendedName>
</protein>
<dbReference type="PANTHER" id="PTHR35218:SF9">
    <property type="entry name" value="ENDONUCLEASE_EXONUCLEASE_PHOSPHATASE DOMAIN-CONTAINING PROTEIN"/>
    <property type="match status" value="1"/>
</dbReference>
<dbReference type="RefSeq" id="XP_021843231.1">
    <property type="nucleotide sequence ID" value="XM_021987539.1"/>
</dbReference>
<feature type="region of interest" description="Disordered" evidence="1">
    <location>
        <begin position="1"/>
        <end position="41"/>
    </location>
</feature>
<name>A0A9R0I5W7_SPIOL</name>
<reference evidence="4" key="2">
    <citation type="submission" date="2025-08" db="UniProtKB">
        <authorList>
            <consortium name="RefSeq"/>
        </authorList>
    </citation>
    <scope>IDENTIFICATION</scope>
    <source>
        <tissue evidence="4">Leaf</tissue>
    </source>
</reference>
<dbReference type="PANTHER" id="PTHR35218">
    <property type="entry name" value="RNASE H DOMAIN-CONTAINING PROTEIN"/>
    <property type="match status" value="1"/>
</dbReference>
<dbReference type="Gene3D" id="3.60.10.10">
    <property type="entry name" value="Endonuclease/exonuclease/phosphatase"/>
    <property type="match status" value="1"/>
</dbReference>
<sequence>MDLICQSVSMQRRPHRSNSSIPAKNKQWQVRGKQHTKTPNNVLRDISNSSGLMNTTHNIHDNLPPITCMVWNVQGAGSREIIQTHKPMVLALVETHMGGQQASKIATMLHYNGHTRVDAQGFSGGIWVYWKPELVTINPIEQHNQYITMEITRNGETPWYFTAIYASPDPTKRHELWQNLEEFAHTNGKPWMLAGDFNETRYGWERNSSCSETTRRSVRFNHWIESNQLLEVEFSGPSHTWARGNSVETRAGKN</sequence>
<accession>A0A9R0I5W7</accession>
<evidence type="ECO:0000313" key="3">
    <source>
        <dbReference type="Proteomes" id="UP000813463"/>
    </source>
</evidence>
<dbReference type="Pfam" id="PF03372">
    <property type="entry name" value="Exo_endo_phos"/>
    <property type="match status" value="1"/>
</dbReference>
<dbReference type="AlphaFoldDB" id="A0A9R0I5W7"/>
<feature type="compositionally biased region" description="Polar residues" evidence="1">
    <location>
        <begin position="17"/>
        <end position="28"/>
    </location>
</feature>
<keyword evidence="3" id="KW-1185">Reference proteome</keyword>
<feature type="domain" description="Endonuclease/exonuclease/phosphatase" evidence="2">
    <location>
        <begin position="69"/>
        <end position="211"/>
    </location>
</feature>
<proteinExistence type="predicted"/>
<dbReference type="OrthoDB" id="786811at2759"/>
<dbReference type="InterPro" id="IPR005135">
    <property type="entry name" value="Endo/exonuclease/phosphatase"/>
</dbReference>
<dbReference type="SUPFAM" id="SSF56219">
    <property type="entry name" value="DNase I-like"/>
    <property type="match status" value="1"/>
</dbReference>
<evidence type="ECO:0000313" key="4">
    <source>
        <dbReference type="RefSeq" id="XP_021843231.1"/>
    </source>
</evidence>
<organism evidence="3 4">
    <name type="scientific">Spinacia oleracea</name>
    <name type="common">Spinach</name>
    <dbReference type="NCBI Taxonomy" id="3562"/>
    <lineage>
        <taxon>Eukaryota</taxon>
        <taxon>Viridiplantae</taxon>
        <taxon>Streptophyta</taxon>
        <taxon>Embryophyta</taxon>
        <taxon>Tracheophyta</taxon>
        <taxon>Spermatophyta</taxon>
        <taxon>Magnoliopsida</taxon>
        <taxon>eudicotyledons</taxon>
        <taxon>Gunneridae</taxon>
        <taxon>Pentapetalae</taxon>
        <taxon>Caryophyllales</taxon>
        <taxon>Chenopodiaceae</taxon>
        <taxon>Chenopodioideae</taxon>
        <taxon>Anserineae</taxon>
        <taxon>Spinacia</taxon>
    </lineage>
</organism>
<gene>
    <name evidence="4" type="primary">LOC110783228</name>
</gene>